<feature type="compositionally biased region" description="Low complexity" evidence="1">
    <location>
        <begin position="1"/>
        <end position="13"/>
    </location>
</feature>
<dbReference type="EMBL" id="BDQV01000172">
    <property type="protein sequence ID" value="GAY57934.1"/>
    <property type="molecule type" value="Genomic_DNA"/>
</dbReference>
<dbReference type="Proteomes" id="UP000236630">
    <property type="component" value="Unassembled WGS sequence"/>
</dbReference>
<evidence type="ECO:0000313" key="2">
    <source>
        <dbReference type="EMBL" id="GAY57934.1"/>
    </source>
</evidence>
<keyword evidence="3" id="KW-1185">Reference proteome</keyword>
<organism evidence="2 3">
    <name type="scientific">Citrus unshiu</name>
    <name type="common">Satsuma mandarin</name>
    <name type="synonym">Citrus nobilis var. unshiu</name>
    <dbReference type="NCBI Taxonomy" id="55188"/>
    <lineage>
        <taxon>Eukaryota</taxon>
        <taxon>Viridiplantae</taxon>
        <taxon>Streptophyta</taxon>
        <taxon>Embryophyta</taxon>
        <taxon>Tracheophyta</taxon>
        <taxon>Spermatophyta</taxon>
        <taxon>Magnoliopsida</taxon>
        <taxon>eudicotyledons</taxon>
        <taxon>Gunneridae</taxon>
        <taxon>Pentapetalae</taxon>
        <taxon>rosids</taxon>
        <taxon>malvids</taxon>
        <taxon>Sapindales</taxon>
        <taxon>Rutaceae</taxon>
        <taxon>Aurantioideae</taxon>
        <taxon>Citrus</taxon>
    </lineage>
</organism>
<gene>
    <name evidence="2" type="ORF">CUMW_183230</name>
</gene>
<evidence type="ECO:0000313" key="3">
    <source>
        <dbReference type="Proteomes" id="UP000236630"/>
    </source>
</evidence>
<protein>
    <submittedName>
        <fullName evidence="2">Uncharacterized protein</fullName>
    </submittedName>
</protein>
<reference evidence="2 3" key="1">
    <citation type="journal article" date="2017" name="Front. Genet.">
        <title>Draft sequencing of the heterozygous diploid genome of Satsuma (Citrus unshiu Marc.) using a hybrid assembly approach.</title>
        <authorList>
            <person name="Shimizu T."/>
            <person name="Tanizawa Y."/>
            <person name="Mochizuki T."/>
            <person name="Nagasaki H."/>
            <person name="Yoshioka T."/>
            <person name="Toyoda A."/>
            <person name="Fujiyama A."/>
            <person name="Kaminuma E."/>
            <person name="Nakamura Y."/>
        </authorList>
    </citation>
    <scope>NUCLEOTIDE SEQUENCE [LARGE SCALE GENOMIC DNA]</scope>
    <source>
        <strain evidence="3">cv. Miyagawa wase</strain>
    </source>
</reference>
<evidence type="ECO:0000256" key="1">
    <source>
        <dbReference type="SAM" id="MobiDB-lite"/>
    </source>
</evidence>
<dbReference type="AlphaFoldDB" id="A0A2H5Q015"/>
<comment type="caution">
    <text evidence="2">The sequence shown here is derived from an EMBL/GenBank/DDBJ whole genome shotgun (WGS) entry which is preliminary data.</text>
</comment>
<name>A0A2H5Q015_CITUN</name>
<proteinExistence type="predicted"/>
<accession>A0A2H5Q015</accession>
<sequence length="71" mass="7919">MRAQQRTLATQQQPSNPRDVVAVIEPNARPKPAGNHHQDTNSTSNAAHEGESGVELPSHRVKKEREVKSWK</sequence>
<feature type="region of interest" description="Disordered" evidence="1">
    <location>
        <begin position="1"/>
        <end position="71"/>
    </location>
</feature>